<dbReference type="SUPFAM" id="SSF55874">
    <property type="entry name" value="ATPase domain of HSP90 chaperone/DNA topoisomerase II/histidine kinase"/>
    <property type="match status" value="1"/>
</dbReference>
<comment type="similarity">
    <text evidence="1 5">Belongs to the DNA mismatch repair MutL/HexB family.</text>
</comment>
<dbReference type="CDD" id="cd16926">
    <property type="entry name" value="HATPase_MutL-MLH-PMS-like"/>
    <property type="match status" value="1"/>
</dbReference>
<dbReference type="GO" id="GO:0016887">
    <property type="term" value="F:ATP hydrolysis activity"/>
    <property type="evidence" value="ECO:0007669"/>
    <property type="project" value="InterPro"/>
</dbReference>
<dbReference type="NCBIfam" id="TIGR00585">
    <property type="entry name" value="mutl"/>
    <property type="match status" value="1"/>
</dbReference>
<dbReference type="InterPro" id="IPR014790">
    <property type="entry name" value="MutL_C"/>
</dbReference>
<evidence type="ECO:0000256" key="1">
    <source>
        <dbReference type="ARBA" id="ARBA00006082"/>
    </source>
</evidence>
<keyword evidence="3 5" id="KW-0227">DNA damage</keyword>
<proteinExistence type="inferred from homology"/>
<protein>
    <recommendedName>
        <fullName evidence="2 5">DNA mismatch repair protein MutL</fullName>
    </recommendedName>
</protein>
<dbReference type="InterPro" id="IPR002099">
    <property type="entry name" value="MutL/Mlh/PMS"/>
</dbReference>
<dbReference type="SMART" id="SM01340">
    <property type="entry name" value="DNA_mis_repair"/>
    <property type="match status" value="1"/>
</dbReference>
<dbReference type="InterPro" id="IPR013507">
    <property type="entry name" value="DNA_mismatch_S5_2-like"/>
</dbReference>
<dbReference type="InterPro" id="IPR014721">
    <property type="entry name" value="Ribsml_uS5_D2-typ_fold_subgr"/>
</dbReference>
<dbReference type="Gene3D" id="3.30.1540.20">
    <property type="entry name" value="MutL, C-terminal domain, dimerisation subdomain"/>
    <property type="match status" value="1"/>
</dbReference>
<dbReference type="EMBL" id="CP061839">
    <property type="protein sequence ID" value="QOW62078.1"/>
    <property type="molecule type" value="Genomic_DNA"/>
</dbReference>
<keyword evidence="8" id="KW-0378">Hydrolase</keyword>
<keyword evidence="8" id="KW-0540">Nuclease</keyword>
<dbReference type="HAMAP" id="MF_00149">
    <property type="entry name" value="DNA_mis_repair"/>
    <property type="match status" value="1"/>
</dbReference>
<dbReference type="AlphaFoldDB" id="A0A7S6WRM9"/>
<dbReference type="PROSITE" id="PS00058">
    <property type="entry name" value="DNA_MISMATCH_REPAIR_1"/>
    <property type="match status" value="1"/>
</dbReference>
<evidence type="ECO:0000256" key="4">
    <source>
        <dbReference type="ARBA" id="ARBA00023204"/>
    </source>
</evidence>
<evidence type="ECO:0000256" key="3">
    <source>
        <dbReference type="ARBA" id="ARBA00022763"/>
    </source>
</evidence>
<keyword evidence="4 5" id="KW-0234">DNA repair</keyword>
<dbReference type="SUPFAM" id="SSF54211">
    <property type="entry name" value="Ribosomal protein S5 domain 2-like"/>
    <property type="match status" value="1"/>
</dbReference>
<dbReference type="PANTHER" id="PTHR10073:SF12">
    <property type="entry name" value="DNA MISMATCH REPAIR PROTEIN MLH1"/>
    <property type="match status" value="1"/>
</dbReference>
<dbReference type="Proteomes" id="UP000593915">
    <property type="component" value="Chromosome"/>
</dbReference>
<dbReference type="GO" id="GO:0140664">
    <property type="term" value="F:ATP-dependent DNA damage sensor activity"/>
    <property type="evidence" value="ECO:0007669"/>
    <property type="project" value="InterPro"/>
</dbReference>
<dbReference type="InterPro" id="IPR042121">
    <property type="entry name" value="MutL_C_regsub"/>
</dbReference>
<dbReference type="InterPro" id="IPR020667">
    <property type="entry name" value="DNA_mismatch_repair_MutL"/>
</dbReference>
<evidence type="ECO:0000259" key="7">
    <source>
        <dbReference type="SMART" id="SM01340"/>
    </source>
</evidence>
<evidence type="ECO:0000256" key="2">
    <source>
        <dbReference type="ARBA" id="ARBA00021975"/>
    </source>
</evidence>
<dbReference type="GO" id="GO:0032300">
    <property type="term" value="C:mismatch repair complex"/>
    <property type="evidence" value="ECO:0007669"/>
    <property type="project" value="InterPro"/>
</dbReference>
<reference evidence="8 9" key="1">
    <citation type="submission" date="2020-09" db="EMBL/GenBank/DDBJ databases">
        <title>Characterization of Treponema spp. from bovine digital dermatitis in Korea.</title>
        <authorList>
            <person name="Espiritu H.M."/>
            <person name="Cho Y.I."/>
            <person name="Mamuad L."/>
        </authorList>
    </citation>
    <scope>NUCLEOTIDE SEQUENCE [LARGE SCALE GENOMIC DNA]</scope>
    <source>
        <strain evidence="8 9">KS1</strain>
    </source>
</reference>
<evidence type="ECO:0000313" key="9">
    <source>
        <dbReference type="Proteomes" id="UP000593915"/>
    </source>
</evidence>
<dbReference type="Pfam" id="PF01119">
    <property type="entry name" value="DNA_mis_repair"/>
    <property type="match status" value="1"/>
</dbReference>
<dbReference type="Pfam" id="PF08676">
    <property type="entry name" value="MutL_C"/>
    <property type="match status" value="1"/>
</dbReference>
<feature type="domain" description="MutL C-terminal dimerisation" evidence="6">
    <location>
        <begin position="458"/>
        <end position="591"/>
    </location>
</feature>
<gene>
    <name evidence="5 8" type="primary">mutL</name>
    <name evidence="8" type="ORF">IFE08_07045</name>
</gene>
<keyword evidence="8" id="KW-0255">Endonuclease</keyword>
<dbReference type="InterPro" id="IPR014762">
    <property type="entry name" value="DNA_mismatch_repair_CS"/>
</dbReference>
<accession>A0A7S6WRM9</accession>
<dbReference type="FunFam" id="3.30.565.10:FF:000003">
    <property type="entry name" value="DNA mismatch repair endonuclease MutL"/>
    <property type="match status" value="1"/>
</dbReference>
<dbReference type="Gene3D" id="3.30.1370.100">
    <property type="entry name" value="MutL, C-terminal domain, regulatory subdomain"/>
    <property type="match status" value="1"/>
</dbReference>
<dbReference type="InterPro" id="IPR042120">
    <property type="entry name" value="MutL_C_dimsub"/>
</dbReference>
<dbReference type="GO" id="GO:0005524">
    <property type="term" value="F:ATP binding"/>
    <property type="evidence" value="ECO:0007669"/>
    <property type="project" value="InterPro"/>
</dbReference>
<dbReference type="CDD" id="cd00782">
    <property type="entry name" value="MutL_Trans"/>
    <property type="match status" value="1"/>
</dbReference>
<name>A0A7S6WRM9_9SPIR</name>
<feature type="domain" description="DNA mismatch repair protein S5" evidence="7">
    <location>
        <begin position="209"/>
        <end position="327"/>
    </location>
</feature>
<dbReference type="Gene3D" id="3.30.230.10">
    <property type="match status" value="1"/>
</dbReference>
<sequence length="633" mass="71152">MGTHQYKPIKILSKETAGKIAAGEVIERPSSVVRELLDNSIDAGASKIILEITEGGTASIRVCDNGCGMTREDLEICTHTHTTSKIQNAEDLLSLKSLGFRGEALASIQAVSSLEITTTREGPAAWKLSLGKIFPDRLNSGTVIEVKSLFANFPARKKFLKRAQYEAAQCKQIFIEKALPHYNIEMHYVVDGANKILLPSHNSLKERCLAAMALKEPEELFYEINQTGDGFSFTAVLGSPAVVRSDKRHIYVFVNGRRITEYGLVQAVIYGAEGYFPNGGFPVAFLFLTVNPERVDFNIHPAKKEARFEDYKEIHHAVSSSINNFYKQKTVSELLKNKEYSPEFTKPLNFSEEELKAKPYYGWSEKSAGYAAHSAYQYRSGYTGINLRHDDVKGSFYAEREKNFINGEPNGEEKNNCEYEFFEKAGEAVRYYTPDETLKNVNNQASFPADMPKSDFKFLGQFCGTFIAVEKNDALYIIDQHAAHERILFEELKKHLGSSQELLIPYKIETESEKDDEIIRLNLEELKKAGFNITEEKRGVWLITAVPIRWHGTEKNLQEDLAEAGKAGGGIMHHILASSACRAACKDGDIIDAVSAYNIAVKTFSLSEPLCPHGRPLYFIIDREELFKRIKRT</sequence>
<comment type="function">
    <text evidence="5">This protein is involved in the repair of mismatches in DNA. It is required for dam-dependent methyl-directed DNA mismatch repair. May act as a 'molecular matchmaker', a protein that promotes the formation of a stable complex between two or more DNA-binding proteins in an ATP-dependent manner without itself being part of a final effector complex.</text>
</comment>
<dbReference type="SUPFAM" id="SSF118116">
    <property type="entry name" value="DNA mismatch repair protein MutL"/>
    <property type="match status" value="1"/>
</dbReference>
<dbReference type="Pfam" id="PF13589">
    <property type="entry name" value="HATPase_c_3"/>
    <property type="match status" value="1"/>
</dbReference>
<dbReference type="GO" id="GO:0030983">
    <property type="term" value="F:mismatched DNA binding"/>
    <property type="evidence" value="ECO:0007669"/>
    <property type="project" value="InterPro"/>
</dbReference>
<dbReference type="SMART" id="SM00853">
    <property type="entry name" value="MutL_C"/>
    <property type="match status" value="1"/>
</dbReference>
<dbReference type="RefSeq" id="WP_194077561.1">
    <property type="nucleotide sequence ID" value="NZ_CP061839.1"/>
</dbReference>
<dbReference type="GO" id="GO:0006298">
    <property type="term" value="P:mismatch repair"/>
    <property type="evidence" value="ECO:0007669"/>
    <property type="project" value="UniProtKB-UniRule"/>
</dbReference>
<dbReference type="GO" id="GO:0004519">
    <property type="term" value="F:endonuclease activity"/>
    <property type="evidence" value="ECO:0007669"/>
    <property type="project" value="UniProtKB-KW"/>
</dbReference>
<evidence type="ECO:0000259" key="6">
    <source>
        <dbReference type="SMART" id="SM00853"/>
    </source>
</evidence>
<organism evidence="8 9">
    <name type="scientific">Treponema pedis</name>
    <dbReference type="NCBI Taxonomy" id="409322"/>
    <lineage>
        <taxon>Bacteria</taxon>
        <taxon>Pseudomonadati</taxon>
        <taxon>Spirochaetota</taxon>
        <taxon>Spirochaetia</taxon>
        <taxon>Spirochaetales</taxon>
        <taxon>Treponemataceae</taxon>
        <taxon>Treponema</taxon>
    </lineage>
</organism>
<dbReference type="InterPro" id="IPR036890">
    <property type="entry name" value="HATPase_C_sf"/>
</dbReference>
<dbReference type="Gene3D" id="3.30.565.10">
    <property type="entry name" value="Histidine kinase-like ATPase, C-terminal domain"/>
    <property type="match status" value="1"/>
</dbReference>
<dbReference type="PANTHER" id="PTHR10073">
    <property type="entry name" value="DNA MISMATCH REPAIR PROTEIN MLH, PMS, MUTL"/>
    <property type="match status" value="1"/>
</dbReference>
<evidence type="ECO:0000313" key="8">
    <source>
        <dbReference type="EMBL" id="QOW62078.1"/>
    </source>
</evidence>
<evidence type="ECO:0000256" key="5">
    <source>
        <dbReference type="HAMAP-Rule" id="MF_00149"/>
    </source>
</evidence>
<dbReference type="InterPro" id="IPR038973">
    <property type="entry name" value="MutL/Mlh/Pms-like"/>
</dbReference>
<dbReference type="InterPro" id="IPR020568">
    <property type="entry name" value="Ribosomal_Su5_D2-typ_SF"/>
</dbReference>
<dbReference type="InterPro" id="IPR037198">
    <property type="entry name" value="MutL_C_sf"/>
</dbReference>